<sequence length="188" mass="20937">MKKPVIVILLAAAIACNFSGQIEANSKPTEMPFAVPDLSSVTYKPTVTPLIVTPTPTSTPVIPYGVPRPDTLDKEIVVELSTQQVFVYENGELLNTFLVSTGTSEHPTVQGHFPIWIKLESDRMTGPGYDLKGVPWVMYFYQGYGLHGTYWHNNFGHPMSHGCVNLRTEDAKWLFDWAEVGTVVWVIP</sequence>
<accession>A0A0G1MPM8</accession>
<dbReference type="GO" id="GO:0016740">
    <property type="term" value="F:transferase activity"/>
    <property type="evidence" value="ECO:0007669"/>
    <property type="project" value="UniProtKB-KW"/>
</dbReference>
<dbReference type="GO" id="GO:0018104">
    <property type="term" value="P:peptidoglycan-protein cross-linking"/>
    <property type="evidence" value="ECO:0007669"/>
    <property type="project" value="TreeGrafter"/>
</dbReference>
<evidence type="ECO:0000313" key="9">
    <source>
        <dbReference type="EMBL" id="KKU10306.1"/>
    </source>
</evidence>
<dbReference type="CDD" id="cd16913">
    <property type="entry name" value="YkuD_like"/>
    <property type="match status" value="1"/>
</dbReference>
<name>A0A0G1MPM8_9BACT</name>
<evidence type="ECO:0000259" key="8">
    <source>
        <dbReference type="PROSITE" id="PS52029"/>
    </source>
</evidence>
<dbReference type="GO" id="GO:0071555">
    <property type="term" value="P:cell wall organization"/>
    <property type="evidence" value="ECO:0007669"/>
    <property type="project" value="UniProtKB-UniRule"/>
</dbReference>
<feature type="active site" description="Nucleophile" evidence="6">
    <location>
        <position position="163"/>
    </location>
</feature>
<dbReference type="PROSITE" id="PS52029">
    <property type="entry name" value="LD_TPASE"/>
    <property type="match status" value="1"/>
</dbReference>
<keyword evidence="5 6" id="KW-0961">Cell wall biogenesis/degradation</keyword>
<feature type="signal peptide" evidence="7">
    <location>
        <begin position="1"/>
        <end position="24"/>
    </location>
</feature>
<proteinExistence type="predicted"/>
<feature type="chain" id="PRO_5002538554" description="L,D-TPase catalytic domain-containing protein" evidence="7">
    <location>
        <begin position="25"/>
        <end position="188"/>
    </location>
</feature>
<evidence type="ECO:0000256" key="7">
    <source>
        <dbReference type="SAM" id="SignalP"/>
    </source>
</evidence>
<dbReference type="GO" id="GO:0005576">
    <property type="term" value="C:extracellular region"/>
    <property type="evidence" value="ECO:0007669"/>
    <property type="project" value="TreeGrafter"/>
</dbReference>
<dbReference type="GO" id="GO:0071972">
    <property type="term" value="F:peptidoglycan L,D-transpeptidase activity"/>
    <property type="evidence" value="ECO:0007669"/>
    <property type="project" value="TreeGrafter"/>
</dbReference>
<evidence type="ECO:0000256" key="4">
    <source>
        <dbReference type="ARBA" id="ARBA00022984"/>
    </source>
</evidence>
<organism evidence="9 10">
    <name type="scientific">Candidatus Woesebacteria bacterium GW2011_GWB1_45_5</name>
    <dbReference type="NCBI Taxonomy" id="1618581"/>
    <lineage>
        <taxon>Bacteria</taxon>
        <taxon>Candidatus Woeseibacteriota</taxon>
    </lineage>
</organism>
<evidence type="ECO:0000256" key="1">
    <source>
        <dbReference type="ARBA" id="ARBA00004752"/>
    </source>
</evidence>
<dbReference type="AlphaFoldDB" id="A0A0G1MPM8"/>
<evidence type="ECO:0000256" key="3">
    <source>
        <dbReference type="ARBA" id="ARBA00022960"/>
    </source>
</evidence>
<keyword evidence="7" id="KW-0732">Signal</keyword>
<dbReference type="InterPro" id="IPR050979">
    <property type="entry name" value="LD-transpeptidase"/>
</dbReference>
<evidence type="ECO:0000313" key="10">
    <source>
        <dbReference type="Proteomes" id="UP000034329"/>
    </source>
</evidence>
<dbReference type="EMBL" id="LCLA01000015">
    <property type="protein sequence ID" value="KKU10306.1"/>
    <property type="molecule type" value="Genomic_DNA"/>
</dbReference>
<reference evidence="9 10" key="1">
    <citation type="journal article" date="2015" name="Nature">
        <title>rRNA introns, odd ribosomes, and small enigmatic genomes across a large radiation of phyla.</title>
        <authorList>
            <person name="Brown C.T."/>
            <person name="Hug L.A."/>
            <person name="Thomas B.C."/>
            <person name="Sharon I."/>
            <person name="Castelle C.J."/>
            <person name="Singh A."/>
            <person name="Wilkins M.J."/>
            <person name="Williams K.H."/>
            <person name="Banfield J.F."/>
        </authorList>
    </citation>
    <scope>NUCLEOTIDE SEQUENCE [LARGE SCALE GENOMIC DNA]</scope>
</reference>
<keyword evidence="3 6" id="KW-0133">Cell shape</keyword>
<feature type="domain" description="L,D-TPase catalytic" evidence="8">
    <location>
        <begin position="74"/>
        <end position="187"/>
    </location>
</feature>
<evidence type="ECO:0000256" key="2">
    <source>
        <dbReference type="ARBA" id="ARBA00022679"/>
    </source>
</evidence>
<keyword evidence="2" id="KW-0808">Transferase</keyword>
<dbReference type="InterPro" id="IPR005490">
    <property type="entry name" value="LD_TPept_cat_dom"/>
</dbReference>
<feature type="active site" description="Proton donor/acceptor" evidence="6">
    <location>
        <position position="147"/>
    </location>
</feature>
<comment type="pathway">
    <text evidence="1 6">Cell wall biogenesis; peptidoglycan biosynthesis.</text>
</comment>
<dbReference type="Proteomes" id="UP000034329">
    <property type="component" value="Unassembled WGS sequence"/>
</dbReference>
<comment type="caution">
    <text evidence="9">The sequence shown here is derived from an EMBL/GenBank/DDBJ whole genome shotgun (WGS) entry which is preliminary data.</text>
</comment>
<gene>
    <name evidence="9" type="ORF">UX13_C0015G0015</name>
</gene>
<keyword evidence="4 6" id="KW-0573">Peptidoglycan synthesis</keyword>
<dbReference type="Pfam" id="PF03734">
    <property type="entry name" value="YkuD"/>
    <property type="match status" value="1"/>
</dbReference>
<dbReference type="PANTHER" id="PTHR30582:SF2">
    <property type="entry name" value="L,D-TRANSPEPTIDASE YCIB-RELATED"/>
    <property type="match status" value="1"/>
</dbReference>
<evidence type="ECO:0000256" key="6">
    <source>
        <dbReference type="PROSITE-ProRule" id="PRU01373"/>
    </source>
</evidence>
<dbReference type="InterPro" id="IPR038063">
    <property type="entry name" value="Transpep_catalytic_dom"/>
</dbReference>
<evidence type="ECO:0000256" key="5">
    <source>
        <dbReference type="ARBA" id="ARBA00023316"/>
    </source>
</evidence>
<dbReference type="Gene3D" id="2.40.440.10">
    <property type="entry name" value="L,D-transpeptidase catalytic domain-like"/>
    <property type="match status" value="1"/>
</dbReference>
<dbReference type="UniPathway" id="UPA00219"/>
<dbReference type="GO" id="GO:0008360">
    <property type="term" value="P:regulation of cell shape"/>
    <property type="evidence" value="ECO:0007669"/>
    <property type="project" value="UniProtKB-UniRule"/>
</dbReference>
<dbReference type="PANTHER" id="PTHR30582">
    <property type="entry name" value="L,D-TRANSPEPTIDASE"/>
    <property type="match status" value="1"/>
</dbReference>
<dbReference type="PROSITE" id="PS51257">
    <property type="entry name" value="PROKAR_LIPOPROTEIN"/>
    <property type="match status" value="1"/>
</dbReference>
<dbReference type="SUPFAM" id="SSF141523">
    <property type="entry name" value="L,D-transpeptidase catalytic domain-like"/>
    <property type="match status" value="1"/>
</dbReference>
<protein>
    <recommendedName>
        <fullName evidence="8">L,D-TPase catalytic domain-containing protein</fullName>
    </recommendedName>
</protein>